<sequence>MTATHFRLQNVSIAPQLEAMMPSPEPSVAEVQEAIIELLRTEEIGILATIDADGRPSASYMHFASDGLVVYTHTFSYTRKHVQMQRNPDVSYTMSYLPPSGYAGRRETRYLQIQGRATLVTDPAEIQRVVELSLEQFPWAADTSMYDNIKVPDQGQQVFYRIEPVEGLWSDNRIRLLWRVLLEFGDGGKTITNVEDYNVAVGRRARH</sequence>
<dbReference type="EMBL" id="JAHKNI010000025">
    <property type="protein sequence ID" value="MBU3067770.1"/>
    <property type="molecule type" value="Genomic_DNA"/>
</dbReference>
<evidence type="ECO:0000313" key="3">
    <source>
        <dbReference type="EMBL" id="MBU3067770.1"/>
    </source>
</evidence>
<keyword evidence="4" id="KW-1185">Reference proteome</keyword>
<organism evidence="3 4">
    <name type="scientific">Nocardia albiluteola</name>
    <dbReference type="NCBI Taxonomy" id="2842303"/>
    <lineage>
        <taxon>Bacteria</taxon>
        <taxon>Bacillati</taxon>
        <taxon>Actinomycetota</taxon>
        <taxon>Actinomycetes</taxon>
        <taxon>Mycobacteriales</taxon>
        <taxon>Nocardiaceae</taxon>
        <taxon>Nocardia</taxon>
    </lineage>
</organism>
<feature type="domain" description="Pyridoxamine 5'-phosphate oxidase N-terminal" evidence="2">
    <location>
        <begin position="32"/>
        <end position="161"/>
    </location>
</feature>
<dbReference type="Pfam" id="PF01243">
    <property type="entry name" value="PNPOx_N"/>
    <property type="match status" value="1"/>
</dbReference>
<reference evidence="3 4" key="1">
    <citation type="submission" date="2021-06" db="EMBL/GenBank/DDBJ databases">
        <title>Actinomycetes sequencing.</title>
        <authorList>
            <person name="Shan Q."/>
        </authorList>
    </citation>
    <scope>NUCLEOTIDE SEQUENCE [LARGE SCALE GENOMIC DNA]</scope>
    <source>
        <strain evidence="3 4">NEAU-G5</strain>
    </source>
</reference>
<proteinExistence type="predicted"/>
<dbReference type="InterPro" id="IPR052019">
    <property type="entry name" value="F420H2_bilvrd_red/Heme_oxyg"/>
</dbReference>
<dbReference type="SUPFAM" id="SSF50475">
    <property type="entry name" value="FMN-binding split barrel"/>
    <property type="match status" value="1"/>
</dbReference>
<dbReference type="InterPro" id="IPR011576">
    <property type="entry name" value="Pyridox_Oxase_N"/>
</dbReference>
<protein>
    <submittedName>
        <fullName evidence="3">Pyridoxamine 5'-phosphate oxidase family protein</fullName>
    </submittedName>
</protein>
<evidence type="ECO:0000259" key="2">
    <source>
        <dbReference type="Pfam" id="PF01243"/>
    </source>
</evidence>
<accession>A0ABS6BDD5</accession>
<dbReference type="Proteomes" id="UP000733379">
    <property type="component" value="Unassembled WGS sequence"/>
</dbReference>
<keyword evidence="1" id="KW-0560">Oxidoreductase</keyword>
<dbReference type="PANTHER" id="PTHR35176">
    <property type="entry name" value="HEME OXYGENASE HI_0854-RELATED"/>
    <property type="match status" value="1"/>
</dbReference>
<dbReference type="InterPro" id="IPR012349">
    <property type="entry name" value="Split_barrel_FMN-bd"/>
</dbReference>
<dbReference type="PANTHER" id="PTHR35176:SF6">
    <property type="entry name" value="HEME OXYGENASE HI_0854-RELATED"/>
    <property type="match status" value="1"/>
</dbReference>
<name>A0ABS6BDD5_9NOCA</name>
<comment type="caution">
    <text evidence="3">The sequence shown here is derived from an EMBL/GenBank/DDBJ whole genome shotgun (WGS) entry which is preliminary data.</text>
</comment>
<gene>
    <name evidence="3" type="ORF">KO481_40410</name>
</gene>
<dbReference type="Gene3D" id="2.30.110.10">
    <property type="entry name" value="Electron Transport, Fmn-binding Protein, Chain A"/>
    <property type="match status" value="1"/>
</dbReference>
<evidence type="ECO:0000256" key="1">
    <source>
        <dbReference type="ARBA" id="ARBA00023002"/>
    </source>
</evidence>
<dbReference type="RefSeq" id="WP_215923851.1">
    <property type="nucleotide sequence ID" value="NZ_JAHKNI010000025.1"/>
</dbReference>
<evidence type="ECO:0000313" key="4">
    <source>
        <dbReference type="Proteomes" id="UP000733379"/>
    </source>
</evidence>